<comment type="caution">
    <text evidence="6">The sequence shown here is derived from an EMBL/GenBank/DDBJ whole genome shotgun (WGS) entry which is preliminary data.</text>
</comment>
<evidence type="ECO:0000256" key="3">
    <source>
        <dbReference type="ARBA" id="ARBA00022827"/>
    </source>
</evidence>
<feature type="domain" description="FAD-binding" evidence="5">
    <location>
        <begin position="16"/>
        <end position="361"/>
    </location>
</feature>
<name>A0ABV3JYA2_STRON</name>
<feature type="region of interest" description="Disordered" evidence="4">
    <location>
        <begin position="401"/>
        <end position="422"/>
    </location>
</feature>
<keyword evidence="7" id="KW-1185">Reference proteome</keyword>
<evidence type="ECO:0000313" key="7">
    <source>
        <dbReference type="Proteomes" id="UP001552594"/>
    </source>
</evidence>
<evidence type="ECO:0000313" key="6">
    <source>
        <dbReference type="EMBL" id="MEV5507663.1"/>
    </source>
</evidence>
<proteinExistence type="predicted"/>
<evidence type="ECO:0000259" key="5">
    <source>
        <dbReference type="Pfam" id="PF01494"/>
    </source>
</evidence>
<dbReference type="SUPFAM" id="SSF51905">
    <property type="entry name" value="FAD/NAD(P)-binding domain"/>
    <property type="match status" value="1"/>
</dbReference>
<dbReference type="InterPro" id="IPR050641">
    <property type="entry name" value="RIFMO-like"/>
</dbReference>
<sequence length="517" mass="55095">MCTLYTMSGQRTQVSEVLVVGGGLVGLTAALVLRHHGVTVTVVEKRSTTSPQPKARRFTMRSMEIFRELGLAGLVQRAARDLAGHDHMAAGRTLAEAEQLPLWLPSGPGTPVAEASPELPCLISQDVLEPVLRQAAVDAGATVRFDTELLAFEQDGEEVAAHLNDRVTGRGWQLRARYLIAADGAHSPVRRALGIGRSGRGAIGEPSVNVYFHADLGEVVRGREFNLCQIEHPAAPGALASVDGRHRWVFMSKDGATGRDWPALLRTALGVPAPDLDVRSVLPWQAEMLVADRYSSGRVHLAGDAAHVMPPFAASGANTGIADAHNLGWKLAAVLRGQAAPALLDSYDAERRPAGWFAADQSSRRTLNLRDPGPASDTTLAHYLVLAAGGFQYTEGALLAGPESSKDPEPTTEFNPTGRIGTRIPHRWLDRTRTHSTIDLAGPGWALLTTGPTPPPTPGLPVHRLDVDFLPAGQCLLVRPDHVIAWRGMDAGAATEAFTALLNGRNGITPCSGPPLD</sequence>
<organism evidence="6 7">
    <name type="scientific">Streptomyces orinoci</name>
    <name type="common">Streptoverticillium orinoci</name>
    <dbReference type="NCBI Taxonomy" id="67339"/>
    <lineage>
        <taxon>Bacteria</taxon>
        <taxon>Bacillati</taxon>
        <taxon>Actinomycetota</taxon>
        <taxon>Actinomycetes</taxon>
        <taxon>Kitasatosporales</taxon>
        <taxon>Streptomycetaceae</taxon>
        <taxon>Streptomyces</taxon>
    </lineage>
</organism>
<protein>
    <submittedName>
        <fullName evidence="6">FAD-dependent oxidoreductase</fullName>
    </submittedName>
</protein>
<dbReference type="InterPro" id="IPR002938">
    <property type="entry name" value="FAD-bd"/>
</dbReference>
<dbReference type="Pfam" id="PF01494">
    <property type="entry name" value="FAD_binding_3"/>
    <property type="match status" value="1"/>
</dbReference>
<dbReference type="PRINTS" id="PR00420">
    <property type="entry name" value="RNGMNOXGNASE"/>
</dbReference>
<dbReference type="Proteomes" id="UP001552594">
    <property type="component" value="Unassembled WGS sequence"/>
</dbReference>
<keyword evidence="3" id="KW-0274">FAD</keyword>
<dbReference type="EMBL" id="JBFAUK010000009">
    <property type="protein sequence ID" value="MEV5507663.1"/>
    <property type="molecule type" value="Genomic_DNA"/>
</dbReference>
<keyword evidence="2" id="KW-0285">Flavoprotein</keyword>
<evidence type="ECO:0000256" key="4">
    <source>
        <dbReference type="SAM" id="MobiDB-lite"/>
    </source>
</evidence>
<dbReference type="PANTHER" id="PTHR43004:SF19">
    <property type="entry name" value="BINDING MONOOXYGENASE, PUTATIVE (JCVI)-RELATED"/>
    <property type="match status" value="1"/>
</dbReference>
<gene>
    <name evidence="6" type="ORF">AB0L16_14450</name>
</gene>
<dbReference type="InterPro" id="IPR036188">
    <property type="entry name" value="FAD/NAD-bd_sf"/>
</dbReference>
<dbReference type="Pfam" id="PF21274">
    <property type="entry name" value="Rng_hyd_C"/>
    <property type="match status" value="1"/>
</dbReference>
<dbReference type="Gene3D" id="3.40.30.120">
    <property type="match status" value="1"/>
</dbReference>
<reference evidence="6 7" key="1">
    <citation type="submission" date="2024-06" db="EMBL/GenBank/DDBJ databases">
        <title>The Natural Products Discovery Center: Release of the First 8490 Sequenced Strains for Exploring Actinobacteria Biosynthetic Diversity.</title>
        <authorList>
            <person name="Kalkreuter E."/>
            <person name="Kautsar S.A."/>
            <person name="Yang D."/>
            <person name="Bader C.D."/>
            <person name="Teijaro C.N."/>
            <person name="Fluegel L."/>
            <person name="Davis C.M."/>
            <person name="Simpson J.R."/>
            <person name="Lauterbach L."/>
            <person name="Steele A.D."/>
            <person name="Gui C."/>
            <person name="Meng S."/>
            <person name="Li G."/>
            <person name="Viehrig K."/>
            <person name="Ye F."/>
            <person name="Su P."/>
            <person name="Kiefer A.F."/>
            <person name="Nichols A."/>
            <person name="Cepeda A.J."/>
            <person name="Yan W."/>
            <person name="Fan B."/>
            <person name="Jiang Y."/>
            <person name="Adhikari A."/>
            <person name="Zheng C.-J."/>
            <person name="Schuster L."/>
            <person name="Cowan T.M."/>
            <person name="Smanski M.J."/>
            <person name="Chevrette M.G."/>
            <person name="De Carvalho L.P.S."/>
            <person name="Shen B."/>
        </authorList>
    </citation>
    <scope>NUCLEOTIDE SEQUENCE [LARGE SCALE GENOMIC DNA]</scope>
    <source>
        <strain evidence="6 7">NPDC052347</strain>
    </source>
</reference>
<dbReference type="RefSeq" id="WP_338323691.1">
    <property type="nucleotide sequence ID" value="NZ_JBFAUK010000009.1"/>
</dbReference>
<accession>A0ABV3JYA2</accession>
<evidence type="ECO:0000256" key="1">
    <source>
        <dbReference type="ARBA" id="ARBA00001974"/>
    </source>
</evidence>
<comment type="cofactor">
    <cofactor evidence="1">
        <name>FAD</name>
        <dbReference type="ChEBI" id="CHEBI:57692"/>
    </cofactor>
</comment>
<evidence type="ECO:0000256" key="2">
    <source>
        <dbReference type="ARBA" id="ARBA00022630"/>
    </source>
</evidence>
<dbReference type="Gene3D" id="3.50.50.60">
    <property type="entry name" value="FAD/NAD(P)-binding domain"/>
    <property type="match status" value="1"/>
</dbReference>
<dbReference type="PANTHER" id="PTHR43004">
    <property type="entry name" value="TRK SYSTEM POTASSIUM UPTAKE PROTEIN"/>
    <property type="match status" value="1"/>
</dbReference>
<dbReference type="Gene3D" id="3.30.9.10">
    <property type="entry name" value="D-Amino Acid Oxidase, subunit A, domain 2"/>
    <property type="match status" value="1"/>
</dbReference>